<feature type="non-terminal residue" evidence="1">
    <location>
        <position position="148"/>
    </location>
</feature>
<dbReference type="PANTHER" id="PTHR10622">
    <property type="entry name" value="HET DOMAIN-CONTAINING PROTEIN"/>
    <property type="match status" value="1"/>
</dbReference>
<reference evidence="1" key="1">
    <citation type="journal article" date="2020" name="Stud. Mycol.">
        <title>101 Dothideomycetes genomes: a test case for predicting lifestyles and emergence of pathogens.</title>
        <authorList>
            <person name="Haridas S."/>
            <person name="Albert R."/>
            <person name="Binder M."/>
            <person name="Bloem J."/>
            <person name="Labutti K."/>
            <person name="Salamov A."/>
            <person name="Andreopoulos B."/>
            <person name="Baker S."/>
            <person name="Barry K."/>
            <person name="Bills G."/>
            <person name="Bluhm B."/>
            <person name="Cannon C."/>
            <person name="Castanera R."/>
            <person name="Culley D."/>
            <person name="Daum C."/>
            <person name="Ezra D."/>
            <person name="Gonzalez J."/>
            <person name="Henrissat B."/>
            <person name="Kuo A."/>
            <person name="Liang C."/>
            <person name="Lipzen A."/>
            <person name="Lutzoni F."/>
            <person name="Magnuson J."/>
            <person name="Mondo S."/>
            <person name="Nolan M."/>
            <person name="Ohm R."/>
            <person name="Pangilinan J."/>
            <person name="Park H.-J."/>
            <person name="Ramirez L."/>
            <person name="Alfaro M."/>
            <person name="Sun H."/>
            <person name="Tritt A."/>
            <person name="Yoshinaga Y."/>
            <person name="Zwiers L.-H."/>
            <person name="Turgeon B."/>
            <person name="Goodwin S."/>
            <person name="Spatafora J."/>
            <person name="Crous P."/>
            <person name="Grigoriev I."/>
        </authorList>
    </citation>
    <scope>NUCLEOTIDE SEQUENCE</scope>
    <source>
        <strain evidence="1">CBS 207.26</strain>
    </source>
</reference>
<evidence type="ECO:0000313" key="1">
    <source>
        <dbReference type="EMBL" id="KAF2195877.1"/>
    </source>
</evidence>
<organism evidence="1 2">
    <name type="scientific">Zopfia rhizophila CBS 207.26</name>
    <dbReference type="NCBI Taxonomy" id="1314779"/>
    <lineage>
        <taxon>Eukaryota</taxon>
        <taxon>Fungi</taxon>
        <taxon>Dikarya</taxon>
        <taxon>Ascomycota</taxon>
        <taxon>Pezizomycotina</taxon>
        <taxon>Dothideomycetes</taxon>
        <taxon>Dothideomycetes incertae sedis</taxon>
        <taxon>Zopfiaceae</taxon>
        <taxon>Zopfia</taxon>
    </lineage>
</organism>
<feature type="non-terminal residue" evidence="1">
    <location>
        <position position="1"/>
    </location>
</feature>
<dbReference type="EMBL" id="ML994610">
    <property type="protein sequence ID" value="KAF2195877.1"/>
    <property type="molecule type" value="Genomic_DNA"/>
</dbReference>
<sequence>LYHSSAKCYVYLLDVLVDKRKADYDTFSYTWESAFRASRWFSRGWTLQELLAPPTVMFFSKEGKPLGDKASLEQQIHEITHIPISALQGAPLREFDIEERMSWTGKRQTTREEDKAYSLLGIFSISMLPNYGEGKESAFKRLRKEIRE</sequence>
<evidence type="ECO:0008006" key="3">
    <source>
        <dbReference type="Google" id="ProtNLM"/>
    </source>
</evidence>
<name>A0A6A6EUS3_9PEZI</name>
<proteinExistence type="predicted"/>
<dbReference type="PANTHER" id="PTHR10622:SF10">
    <property type="entry name" value="HET DOMAIN-CONTAINING PROTEIN"/>
    <property type="match status" value="1"/>
</dbReference>
<keyword evidence="2" id="KW-1185">Reference proteome</keyword>
<gene>
    <name evidence="1" type="ORF">K469DRAFT_532222</name>
</gene>
<dbReference type="AlphaFoldDB" id="A0A6A6EUS3"/>
<dbReference type="OrthoDB" id="674604at2759"/>
<accession>A0A6A6EUS3</accession>
<protein>
    <recommendedName>
        <fullName evidence="3">HET-domain-containing protein</fullName>
    </recommendedName>
</protein>
<dbReference type="Proteomes" id="UP000800200">
    <property type="component" value="Unassembled WGS sequence"/>
</dbReference>
<evidence type="ECO:0000313" key="2">
    <source>
        <dbReference type="Proteomes" id="UP000800200"/>
    </source>
</evidence>